<evidence type="ECO:0000313" key="6">
    <source>
        <dbReference type="EMBL" id="GMT25892.1"/>
    </source>
</evidence>
<dbReference type="GO" id="GO:0004694">
    <property type="term" value="F:eukaryotic translation initiation factor 2alpha kinase activity"/>
    <property type="evidence" value="ECO:0007669"/>
    <property type="project" value="TreeGrafter"/>
</dbReference>
<keyword evidence="4" id="KW-0067">ATP-binding</keyword>
<evidence type="ECO:0000256" key="1">
    <source>
        <dbReference type="ARBA" id="ARBA00022679"/>
    </source>
</evidence>
<dbReference type="SUPFAM" id="SSF56112">
    <property type="entry name" value="Protein kinase-like (PK-like)"/>
    <property type="match status" value="1"/>
</dbReference>
<keyword evidence="2" id="KW-0547">Nucleotide-binding</keyword>
<accession>A0AAV5W4G8</accession>
<proteinExistence type="predicted"/>
<dbReference type="Gene3D" id="1.10.510.10">
    <property type="entry name" value="Transferase(Phosphotransferase) domain 1"/>
    <property type="match status" value="1"/>
</dbReference>
<dbReference type="InterPro" id="IPR000719">
    <property type="entry name" value="Prot_kinase_dom"/>
</dbReference>
<evidence type="ECO:0000256" key="2">
    <source>
        <dbReference type="ARBA" id="ARBA00022741"/>
    </source>
</evidence>
<evidence type="ECO:0000259" key="5">
    <source>
        <dbReference type="PROSITE" id="PS50011"/>
    </source>
</evidence>
<gene>
    <name evidence="6" type="ORF">PFISCL1PPCAC_17189</name>
</gene>
<dbReference type="AlphaFoldDB" id="A0AAV5W4G8"/>
<dbReference type="GO" id="GO:0005634">
    <property type="term" value="C:nucleus"/>
    <property type="evidence" value="ECO:0007669"/>
    <property type="project" value="TreeGrafter"/>
</dbReference>
<dbReference type="GO" id="GO:0005524">
    <property type="term" value="F:ATP binding"/>
    <property type="evidence" value="ECO:0007669"/>
    <property type="project" value="UniProtKB-KW"/>
</dbReference>
<dbReference type="Pfam" id="PF00069">
    <property type="entry name" value="Pkinase"/>
    <property type="match status" value="1"/>
</dbReference>
<dbReference type="GO" id="GO:0005737">
    <property type="term" value="C:cytoplasm"/>
    <property type="evidence" value="ECO:0007669"/>
    <property type="project" value="TreeGrafter"/>
</dbReference>
<keyword evidence="1" id="KW-0808">Transferase</keyword>
<protein>
    <recommendedName>
        <fullName evidence="5">Protein kinase domain-containing protein</fullName>
    </recommendedName>
</protein>
<name>A0AAV5W4G8_9BILA</name>
<dbReference type="PANTHER" id="PTHR11042:SF91">
    <property type="entry name" value="EUKARYOTIC TRANSLATION INITIATION FACTOR 2-ALPHA KINASE"/>
    <property type="match status" value="1"/>
</dbReference>
<dbReference type="Proteomes" id="UP001432322">
    <property type="component" value="Unassembled WGS sequence"/>
</dbReference>
<evidence type="ECO:0000313" key="7">
    <source>
        <dbReference type="Proteomes" id="UP001432322"/>
    </source>
</evidence>
<dbReference type="InterPro" id="IPR011009">
    <property type="entry name" value="Kinase-like_dom_sf"/>
</dbReference>
<reference evidence="6" key="1">
    <citation type="submission" date="2023-10" db="EMBL/GenBank/DDBJ databases">
        <title>Genome assembly of Pristionchus species.</title>
        <authorList>
            <person name="Yoshida K."/>
            <person name="Sommer R.J."/>
        </authorList>
    </citation>
    <scope>NUCLEOTIDE SEQUENCE</scope>
    <source>
        <strain evidence="6">RS5133</strain>
    </source>
</reference>
<keyword evidence="7" id="KW-1185">Reference proteome</keyword>
<dbReference type="InterPro" id="IPR050339">
    <property type="entry name" value="CC_SR_Kinase"/>
</dbReference>
<organism evidence="6 7">
    <name type="scientific">Pristionchus fissidentatus</name>
    <dbReference type="NCBI Taxonomy" id="1538716"/>
    <lineage>
        <taxon>Eukaryota</taxon>
        <taxon>Metazoa</taxon>
        <taxon>Ecdysozoa</taxon>
        <taxon>Nematoda</taxon>
        <taxon>Chromadorea</taxon>
        <taxon>Rhabditida</taxon>
        <taxon>Rhabditina</taxon>
        <taxon>Diplogasteromorpha</taxon>
        <taxon>Diplogasteroidea</taxon>
        <taxon>Neodiplogasteridae</taxon>
        <taxon>Pristionchus</taxon>
    </lineage>
</organism>
<keyword evidence="3" id="KW-0418">Kinase</keyword>
<dbReference type="EMBL" id="BTSY01000004">
    <property type="protein sequence ID" value="GMT25892.1"/>
    <property type="molecule type" value="Genomic_DNA"/>
</dbReference>
<dbReference type="PROSITE" id="PS50011">
    <property type="entry name" value="PROTEIN_KINASE_DOM"/>
    <property type="match status" value="1"/>
</dbReference>
<evidence type="ECO:0000256" key="4">
    <source>
        <dbReference type="ARBA" id="ARBA00022840"/>
    </source>
</evidence>
<comment type="caution">
    <text evidence="6">The sequence shown here is derived from an EMBL/GenBank/DDBJ whole genome shotgun (WGS) entry which is preliminary data.</text>
</comment>
<sequence>ILFDATGTVKVCDLGIASDFSTEDGRELTKTRTMIGTPLYAAPEQSSWVYNSKVDMFTLGLICVDLHVRMSAATRNKAFDNYRRGLPNDEIVIDEEHTKELITRLTKFHCEERPTCREVLDKFMN</sequence>
<dbReference type="PANTHER" id="PTHR11042">
    <property type="entry name" value="EUKARYOTIC TRANSLATION INITIATION FACTOR 2-ALPHA KINASE EIF2-ALPHA KINASE -RELATED"/>
    <property type="match status" value="1"/>
</dbReference>
<feature type="non-terminal residue" evidence="6">
    <location>
        <position position="1"/>
    </location>
</feature>
<feature type="domain" description="Protein kinase" evidence="5">
    <location>
        <begin position="1"/>
        <end position="124"/>
    </location>
</feature>
<evidence type="ECO:0000256" key="3">
    <source>
        <dbReference type="ARBA" id="ARBA00022777"/>
    </source>
</evidence>